<evidence type="ECO:0000313" key="2">
    <source>
        <dbReference type="Proteomes" id="UP000239415"/>
    </source>
</evidence>
<name>A0A2T0KIZ6_9ACTN</name>
<dbReference type="EMBL" id="PVMZ01000003">
    <property type="protein sequence ID" value="PRX23502.1"/>
    <property type="molecule type" value="Genomic_DNA"/>
</dbReference>
<reference evidence="1 2" key="1">
    <citation type="submission" date="2018-03" db="EMBL/GenBank/DDBJ databases">
        <title>Genomic Encyclopedia of Archaeal and Bacterial Type Strains, Phase II (KMG-II): from individual species to whole genera.</title>
        <authorList>
            <person name="Goeker M."/>
        </authorList>
    </citation>
    <scope>NUCLEOTIDE SEQUENCE [LARGE SCALE GENOMIC DNA]</scope>
    <source>
        <strain evidence="1 2">DSM 43146</strain>
    </source>
</reference>
<protein>
    <submittedName>
        <fullName evidence="1">Uncharacterized protein</fullName>
    </submittedName>
</protein>
<dbReference type="RefSeq" id="WP_170153790.1">
    <property type="nucleotide sequence ID" value="NZ_BOMO01000041.1"/>
</dbReference>
<comment type="caution">
    <text evidence="1">The sequence shown here is derived from an EMBL/GenBank/DDBJ whole genome shotgun (WGS) entry which is preliminary data.</text>
</comment>
<accession>A0A2T0KIZ6</accession>
<dbReference type="AlphaFoldDB" id="A0A2T0KIZ6"/>
<evidence type="ECO:0000313" key="1">
    <source>
        <dbReference type="EMBL" id="PRX23502.1"/>
    </source>
</evidence>
<gene>
    <name evidence="1" type="ORF">CLV67_103250</name>
</gene>
<sequence length="46" mass="4940">MNAEDFDPPEPDEDDYCGPCGGACLGDEVHDQAYIEIVTAVRLGVL</sequence>
<organism evidence="1 2">
    <name type="scientific">Actinoplanes italicus</name>
    <dbReference type="NCBI Taxonomy" id="113567"/>
    <lineage>
        <taxon>Bacteria</taxon>
        <taxon>Bacillati</taxon>
        <taxon>Actinomycetota</taxon>
        <taxon>Actinomycetes</taxon>
        <taxon>Micromonosporales</taxon>
        <taxon>Micromonosporaceae</taxon>
        <taxon>Actinoplanes</taxon>
    </lineage>
</organism>
<proteinExistence type="predicted"/>
<keyword evidence="2" id="KW-1185">Reference proteome</keyword>
<dbReference type="Proteomes" id="UP000239415">
    <property type="component" value="Unassembled WGS sequence"/>
</dbReference>